<dbReference type="OrthoDB" id="9091734at2"/>
<comment type="caution">
    <text evidence="3">The sequence shown here is derived from an EMBL/GenBank/DDBJ whole genome shotgun (WGS) entry which is preliminary data.</text>
</comment>
<dbReference type="Pfam" id="PF07811">
    <property type="entry name" value="TadE"/>
    <property type="match status" value="1"/>
</dbReference>
<proteinExistence type="predicted"/>
<protein>
    <recommendedName>
        <fullName evidence="2">TadE-like domain-containing protein</fullName>
    </recommendedName>
</protein>
<gene>
    <name evidence="3" type="ORF">BVER_04531</name>
</gene>
<dbReference type="AlphaFoldDB" id="A0A0L0MC27"/>
<evidence type="ECO:0000313" key="3">
    <source>
        <dbReference type="EMBL" id="KND59903.1"/>
    </source>
</evidence>
<dbReference type="PATRIC" id="fig|242163.4.peg.7048"/>
<dbReference type="Proteomes" id="UP000036959">
    <property type="component" value="Unassembled WGS sequence"/>
</dbReference>
<keyword evidence="1" id="KW-1133">Transmembrane helix</keyword>
<feature type="transmembrane region" description="Helical" evidence="1">
    <location>
        <begin position="31"/>
        <end position="50"/>
    </location>
</feature>
<evidence type="ECO:0000259" key="2">
    <source>
        <dbReference type="Pfam" id="PF07811"/>
    </source>
</evidence>
<evidence type="ECO:0000256" key="1">
    <source>
        <dbReference type="SAM" id="Phobius"/>
    </source>
</evidence>
<dbReference type="InterPro" id="IPR012495">
    <property type="entry name" value="TadE-like_dom"/>
</dbReference>
<keyword evidence="1" id="KW-0812">Transmembrane</keyword>
<reference evidence="4" key="1">
    <citation type="submission" date="2015-06" db="EMBL/GenBank/DDBJ databases">
        <title>Comparative genomics of Burkholderia leaf nodule symbionts.</title>
        <authorList>
            <person name="Carlier A."/>
            <person name="Eberl L."/>
            <person name="Pinto-Carbo M."/>
        </authorList>
    </citation>
    <scope>NUCLEOTIDE SEQUENCE [LARGE SCALE GENOMIC DNA]</scope>
    <source>
        <strain evidence="4">UZHbot4</strain>
    </source>
</reference>
<keyword evidence="1" id="KW-0472">Membrane</keyword>
<name>A0A0L0MC27_9BURK</name>
<keyword evidence="4" id="KW-1185">Reference proteome</keyword>
<dbReference type="EMBL" id="LFJJ01000093">
    <property type="protein sequence ID" value="KND59903.1"/>
    <property type="molecule type" value="Genomic_DNA"/>
</dbReference>
<accession>A0A0L0MC27</accession>
<sequence length="223" mass="23854">MKLACSFASRRAKPRRPGLVRRLLRSDRGSAAIEFVIIVPLMLLVLTGFAETYCYLRAVSVLEHTALTLADSLGQLPQVIDNNSTSNASNLGSLYSAATLLASPNDLQTGGGVMITSICDGSPSACVQPPSSPSLAGGTPVIHWQRSVPWNDGAFVSKVTSGAPTPSGWPFRVGDSAIVVEVFYKFNPFAMTAAFWPDAPGTQTIYQRVYVRSRTGYPLDLVS</sequence>
<organism evidence="3 4">
    <name type="scientific">Candidatus Burkholderia verschuerenii</name>
    <dbReference type="NCBI Taxonomy" id="242163"/>
    <lineage>
        <taxon>Bacteria</taxon>
        <taxon>Pseudomonadati</taxon>
        <taxon>Pseudomonadota</taxon>
        <taxon>Betaproteobacteria</taxon>
        <taxon>Burkholderiales</taxon>
        <taxon>Burkholderiaceae</taxon>
        <taxon>Burkholderia</taxon>
    </lineage>
</organism>
<evidence type="ECO:0000313" key="4">
    <source>
        <dbReference type="Proteomes" id="UP000036959"/>
    </source>
</evidence>
<dbReference type="RefSeq" id="WP_050454241.1">
    <property type="nucleotide sequence ID" value="NZ_LFJJ01000093.1"/>
</dbReference>
<feature type="domain" description="TadE-like" evidence="2">
    <location>
        <begin position="29"/>
        <end position="67"/>
    </location>
</feature>